<evidence type="ECO:0000256" key="1">
    <source>
        <dbReference type="ARBA" id="ARBA00022723"/>
    </source>
</evidence>
<evidence type="ECO:0000259" key="7">
    <source>
        <dbReference type="PROSITE" id="PS51485"/>
    </source>
</evidence>
<evidence type="ECO:0000256" key="2">
    <source>
        <dbReference type="ARBA" id="ARBA00023008"/>
    </source>
</evidence>
<dbReference type="InterPro" id="IPR039391">
    <property type="entry name" value="Phytocyanin-like"/>
</dbReference>
<dbReference type="GO" id="GO:0046872">
    <property type="term" value="F:metal ion binding"/>
    <property type="evidence" value="ECO:0007669"/>
    <property type="project" value="UniProtKB-KW"/>
</dbReference>
<evidence type="ECO:0000256" key="3">
    <source>
        <dbReference type="ARBA" id="ARBA00023157"/>
    </source>
</evidence>
<sequence>MERRTVGLVVVLLAVILAERSSDAATTYEVGGSTRWVIPPNTSFYEEWAEGKTFHVGDILSFNWTHVHNVANVTKEEYENCTKISSVIGSPALITLESPGHYYYICTVGTHCSRGQKLEIEVSSSNSSTPVGSLSPRSSSSSCVPLGALSATVAILVVSFLS</sequence>
<keyword evidence="1" id="KW-0479">Metal-binding</keyword>
<dbReference type="FunFam" id="2.60.40.420:FF:000034">
    <property type="entry name" value="Cupredoxin superfamily protein"/>
    <property type="match status" value="1"/>
</dbReference>
<dbReference type="AlphaFoldDB" id="A0AA88E6U6"/>
<dbReference type="EMBL" id="BTGU01000714">
    <property type="protein sequence ID" value="GMN68861.1"/>
    <property type="molecule type" value="Genomic_DNA"/>
</dbReference>
<keyword evidence="9" id="KW-1185">Reference proteome</keyword>
<evidence type="ECO:0000313" key="9">
    <source>
        <dbReference type="Proteomes" id="UP001187192"/>
    </source>
</evidence>
<dbReference type="PROSITE" id="PS51485">
    <property type="entry name" value="PHYTOCYANIN"/>
    <property type="match status" value="1"/>
</dbReference>
<proteinExistence type="predicted"/>
<dbReference type="GO" id="GO:0005886">
    <property type="term" value="C:plasma membrane"/>
    <property type="evidence" value="ECO:0007669"/>
    <property type="project" value="TreeGrafter"/>
</dbReference>
<evidence type="ECO:0000256" key="4">
    <source>
        <dbReference type="ARBA" id="ARBA00023180"/>
    </source>
</evidence>
<feature type="signal peptide" evidence="6">
    <location>
        <begin position="1"/>
        <end position="24"/>
    </location>
</feature>
<keyword evidence="6" id="KW-0732">Signal</keyword>
<dbReference type="SUPFAM" id="SSF49503">
    <property type="entry name" value="Cupredoxins"/>
    <property type="match status" value="1"/>
</dbReference>
<feature type="compositionally biased region" description="Low complexity" evidence="5">
    <location>
        <begin position="123"/>
        <end position="142"/>
    </location>
</feature>
<feature type="domain" description="Phytocyanin" evidence="7">
    <location>
        <begin position="26"/>
        <end position="124"/>
    </location>
</feature>
<dbReference type="Pfam" id="PF02298">
    <property type="entry name" value="Cu_bind_like"/>
    <property type="match status" value="1"/>
</dbReference>
<name>A0AA88E6U6_FICCA</name>
<accession>A0AA88E6U6</accession>
<protein>
    <recommendedName>
        <fullName evidence="7">Phytocyanin domain-containing protein</fullName>
    </recommendedName>
</protein>
<keyword evidence="2" id="KW-0186">Copper</keyword>
<dbReference type="InterPro" id="IPR008972">
    <property type="entry name" value="Cupredoxin"/>
</dbReference>
<dbReference type="Proteomes" id="UP001187192">
    <property type="component" value="Unassembled WGS sequence"/>
</dbReference>
<keyword evidence="3" id="KW-1015">Disulfide bond</keyword>
<dbReference type="InterPro" id="IPR003245">
    <property type="entry name" value="Phytocyanin_dom"/>
</dbReference>
<reference evidence="8" key="1">
    <citation type="submission" date="2023-07" db="EMBL/GenBank/DDBJ databases">
        <title>draft genome sequence of fig (Ficus carica).</title>
        <authorList>
            <person name="Takahashi T."/>
            <person name="Nishimura K."/>
        </authorList>
    </citation>
    <scope>NUCLEOTIDE SEQUENCE</scope>
</reference>
<dbReference type="InterPro" id="IPR028871">
    <property type="entry name" value="BlueCu_1_BS"/>
</dbReference>
<dbReference type="PANTHER" id="PTHR33021">
    <property type="entry name" value="BLUE COPPER PROTEIN"/>
    <property type="match status" value="1"/>
</dbReference>
<evidence type="ECO:0000313" key="8">
    <source>
        <dbReference type="EMBL" id="GMN68861.1"/>
    </source>
</evidence>
<evidence type="ECO:0000256" key="5">
    <source>
        <dbReference type="SAM" id="MobiDB-lite"/>
    </source>
</evidence>
<gene>
    <name evidence="8" type="ORF">TIFTF001_037913</name>
</gene>
<dbReference type="PROSITE" id="PS00196">
    <property type="entry name" value="COPPER_BLUE"/>
    <property type="match status" value="1"/>
</dbReference>
<feature type="region of interest" description="Disordered" evidence="5">
    <location>
        <begin position="123"/>
        <end position="143"/>
    </location>
</feature>
<dbReference type="GO" id="GO:0009055">
    <property type="term" value="F:electron transfer activity"/>
    <property type="evidence" value="ECO:0007669"/>
    <property type="project" value="InterPro"/>
</dbReference>
<keyword evidence="4" id="KW-0325">Glycoprotein</keyword>
<comment type="caution">
    <text evidence="8">The sequence shown here is derived from an EMBL/GenBank/DDBJ whole genome shotgun (WGS) entry which is preliminary data.</text>
</comment>
<dbReference type="Gene3D" id="2.60.40.420">
    <property type="entry name" value="Cupredoxins - blue copper proteins"/>
    <property type="match status" value="1"/>
</dbReference>
<organism evidence="8 9">
    <name type="scientific">Ficus carica</name>
    <name type="common">Common fig</name>
    <dbReference type="NCBI Taxonomy" id="3494"/>
    <lineage>
        <taxon>Eukaryota</taxon>
        <taxon>Viridiplantae</taxon>
        <taxon>Streptophyta</taxon>
        <taxon>Embryophyta</taxon>
        <taxon>Tracheophyta</taxon>
        <taxon>Spermatophyta</taxon>
        <taxon>Magnoliopsida</taxon>
        <taxon>eudicotyledons</taxon>
        <taxon>Gunneridae</taxon>
        <taxon>Pentapetalae</taxon>
        <taxon>rosids</taxon>
        <taxon>fabids</taxon>
        <taxon>Rosales</taxon>
        <taxon>Moraceae</taxon>
        <taxon>Ficeae</taxon>
        <taxon>Ficus</taxon>
    </lineage>
</organism>
<dbReference type="PANTHER" id="PTHR33021:SF522">
    <property type="entry name" value="PHYTOCYANIN DOMAIN-CONTAINING PROTEIN"/>
    <property type="match status" value="1"/>
</dbReference>
<feature type="chain" id="PRO_5041646160" description="Phytocyanin domain-containing protein" evidence="6">
    <location>
        <begin position="25"/>
        <end position="162"/>
    </location>
</feature>
<evidence type="ECO:0000256" key="6">
    <source>
        <dbReference type="SAM" id="SignalP"/>
    </source>
</evidence>